<dbReference type="Gene3D" id="1.20.245.10">
    <property type="entry name" value="Lipoxygenase-1, Domain 5"/>
    <property type="match status" value="1"/>
</dbReference>
<sequence>MFRTAIPHYRSRDSTCVRGSLASISALQWERKPVSCASFGKLNYLRRFRCTLSSVGSPPSANTKPLEVTTLSKAGITREEPKQRRGGHLMLTAVLTIRRKRSTSFEEELLDNVDSISDIAGQGVILQLVSTDLDLNSGGGKRSKPAKVLDWASKSNIKADKVQYNAKIIIGLDFGMPGAISIVNHHQNEFFLESIVVKGHPTRTIFFQSYSWIQSSFKSSEEAIFFVNNVYLPSETPNGLKDLRDRAILISRGNGKGLRKTWEKIYDYDVYNDIGNPDQDQDLSRPILGGDRKHKYPRRCRTGRHPTKADPKAESVLDMRTSYYVPRDEAFQETKRMTFIGNTLKGMVHQLVPSLTNSIKQAGDEFQSFHEINNLYQNGLRLKRVETEFNLLRELPINHIVQKIEQTINQASNILKYSQPSVISRDEFAWMRDEEFGRQTLAGANPVHIQRLQEFPPKSCLDEEMYGCRVSAMREKHLLGSLEGLTLDEAMEKGRLFILDYHDAYLPFINKVNALDGRKMYASRTILFYTNAGTLLPIAIELSLPPTSKRGSPKRLVLTPPQDSISHWKWQLAKAHVMSNDAVYHQLVNHWLRSHAAVEPYIIATHRNLSKMHPVFVLLQPHFRYTLEINASARQLLINANGVIENCFTAGPYSLEISSAAYDSLWRFDQESLPADLIRRGMAIEDPAHETGLKLVIKDYPYASDGILIWNAITKWVEEYVSLYYKDDTMVVDDLELQTWWDEIKNKGHEDKKDEVWWPQLMGTKDLQGILSTIIWITSGFHAAINFGQYDYAGYVPNRPCMTRRLIPSDDDNLSQDYLEFSSDPEKFFLSTIPNRLQALTLMAVVHTLSSHSPDEEYLGTRSNTNWTNDQRAKDAFERFSMRIKEIEHQIAYRNSDPSLKNRHGAGILPYELLCPSSRPGKTGRGIPNSISI</sequence>
<dbReference type="GO" id="GO:0031408">
    <property type="term" value="P:oxylipin biosynthetic process"/>
    <property type="evidence" value="ECO:0007669"/>
    <property type="project" value="UniProtKB-UniRule"/>
</dbReference>
<comment type="function">
    <text evidence="14">Plant lipoxygenase may be involved in a number of diverse aspects of plant physiology including growth and development, pest resistance, and senescence or responses to wounding.</text>
</comment>
<evidence type="ECO:0000256" key="5">
    <source>
        <dbReference type="ARBA" id="ARBA00022767"/>
    </source>
</evidence>
<dbReference type="PROSITE" id="PS51393">
    <property type="entry name" value="LIPOXYGENASE_3"/>
    <property type="match status" value="1"/>
</dbReference>
<dbReference type="SUPFAM" id="SSF48484">
    <property type="entry name" value="Lipoxigenase"/>
    <property type="match status" value="1"/>
</dbReference>
<keyword evidence="3 14" id="KW-0444">Lipid biosynthesis</keyword>
<dbReference type="PRINTS" id="PR00468">
    <property type="entry name" value="PLTLPOXGNASE"/>
</dbReference>
<gene>
    <name evidence="18" type="ORF">KP509_10G047000</name>
</gene>
<keyword evidence="19" id="KW-1185">Reference proteome</keyword>
<organism evidence="18 19">
    <name type="scientific">Ceratopteris richardii</name>
    <name type="common">Triangle waterfern</name>
    <dbReference type="NCBI Taxonomy" id="49495"/>
    <lineage>
        <taxon>Eukaryota</taxon>
        <taxon>Viridiplantae</taxon>
        <taxon>Streptophyta</taxon>
        <taxon>Embryophyta</taxon>
        <taxon>Tracheophyta</taxon>
        <taxon>Polypodiopsida</taxon>
        <taxon>Polypodiidae</taxon>
        <taxon>Polypodiales</taxon>
        <taxon>Pteridineae</taxon>
        <taxon>Pteridaceae</taxon>
        <taxon>Parkerioideae</taxon>
        <taxon>Ceratopteris</taxon>
    </lineage>
</organism>
<evidence type="ECO:0000256" key="9">
    <source>
        <dbReference type="ARBA" id="ARBA00023004"/>
    </source>
</evidence>
<comment type="caution">
    <text evidence="18">The sequence shown here is derived from an EMBL/GenBank/DDBJ whole genome shotgun (WGS) entry which is preliminary data.</text>
</comment>
<evidence type="ECO:0000256" key="6">
    <source>
        <dbReference type="ARBA" id="ARBA00022832"/>
    </source>
</evidence>
<proteinExistence type="inferred from homology"/>
<dbReference type="SMART" id="SM00308">
    <property type="entry name" value="LH2"/>
    <property type="match status" value="1"/>
</dbReference>
<evidence type="ECO:0000259" key="16">
    <source>
        <dbReference type="PROSITE" id="PS50095"/>
    </source>
</evidence>
<comment type="similarity">
    <text evidence="2 13">Belongs to the lipoxygenase family.</text>
</comment>
<dbReference type="PROSITE" id="PS00081">
    <property type="entry name" value="LIPOXYGENASE_2"/>
    <property type="match status" value="1"/>
</dbReference>
<dbReference type="Proteomes" id="UP000825935">
    <property type="component" value="Chromosome 10"/>
</dbReference>
<dbReference type="GO" id="GO:0046872">
    <property type="term" value="F:metal ion binding"/>
    <property type="evidence" value="ECO:0007669"/>
    <property type="project" value="UniProtKB-UniRule"/>
</dbReference>
<protein>
    <recommendedName>
        <fullName evidence="14">Lipoxygenase</fullName>
        <ecNumber evidence="14">1.13.11.-</ecNumber>
    </recommendedName>
</protein>
<dbReference type="InterPro" id="IPR001024">
    <property type="entry name" value="PLAT/LH2_dom"/>
</dbReference>
<evidence type="ECO:0000256" key="13">
    <source>
        <dbReference type="RuleBase" id="RU003974"/>
    </source>
</evidence>
<feature type="domain" description="Lipoxygenase" evidence="17">
    <location>
        <begin position="230"/>
        <end position="933"/>
    </location>
</feature>
<dbReference type="InterPro" id="IPR027433">
    <property type="entry name" value="Lipoxygenase_dom_3"/>
</dbReference>
<dbReference type="Pfam" id="PF01477">
    <property type="entry name" value="PLAT"/>
    <property type="match status" value="1"/>
</dbReference>
<dbReference type="Gene3D" id="2.60.60.20">
    <property type="entry name" value="PLAT/LH2 domain"/>
    <property type="match status" value="1"/>
</dbReference>
<feature type="compositionally biased region" description="Basic residues" evidence="15">
    <location>
        <begin position="292"/>
        <end position="306"/>
    </location>
</feature>
<evidence type="ECO:0000256" key="10">
    <source>
        <dbReference type="ARBA" id="ARBA00023098"/>
    </source>
</evidence>
<evidence type="ECO:0000256" key="11">
    <source>
        <dbReference type="ARBA" id="ARBA00023160"/>
    </source>
</evidence>
<evidence type="ECO:0000256" key="4">
    <source>
        <dbReference type="ARBA" id="ARBA00022723"/>
    </source>
</evidence>
<dbReference type="OrthoDB" id="407298at2759"/>
<evidence type="ECO:0000256" key="15">
    <source>
        <dbReference type="SAM" id="MobiDB-lite"/>
    </source>
</evidence>
<evidence type="ECO:0000259" key="17">
    <source>
        <dbReference type="PROSITE" id="PS51393"/>
    </source>
</evidence>
<dbReference type="Gene3D" id="4.10.372.10">
    <property type="entry name" value="Lipoxygenase-1, Domain 3"/>
    <property type="match status" value="1"/>
</dbReference>
<keyword evidence="5 14" id="KW-0925">Oxylipin biosynthesis</keyword>
<dbReference type="GO" id="GO:0034440">
    <property type="term" value="P:lipid oxidation"/>
    <property type="evidence" value="ECO:0007669"/>
    <property type="project" value="InterPro"/>
</dbReference>
<dbReference type="Gene3D" id="4.10.375.10">
    <property type="entry name" value="Lipoxygenase-1, Domain 2"/>
    <property type="match status" value="1"/>
</dbReference>
<dbReference type="InterPro" id="IPR001246">
    <property type="entry name" value="LipOase_plant"/>
</dbReference>
<dbReference type="InterPro" id="IPR000907">
    <property type="entry name" value="LipOase"/>
</dbReference>
<evidence type="ECO:0000313" key="19">
    <source>
        <dbReference type="Proteomes" id="UP000825935"/>
    </source>
</evidence>
<keyword evidence="8 13" id="KW-0560">Oxidoreductase</keyword>
<evidence type="ECO:0000256" key="12">
    <source>
        <dbReference type="PROSITE-ProRule" id="PRU00152"/>
    </source>
</evidence>
<dbReference type="Pfam" id="PF00305">
    <property type="entry name" value="Lipoxygenase"/>
    <property type="match status" value="1"/>
</dbReference>
<evidence type="ECO:0000256" key="14">
    <source>
        <dbReference type="RuleBase" id="RU003975"/>
    </source>
</evidence>
<evidence type="ECO:0000256" key="3">
    <source>
        <dbReference type="ARBA" id="ARBA00022516"/>
    </source>
</evidence>
<evidence type="ECO:0000256" key="2">
    <source>
        <dbReference type="ARBA" id="ARBA00009419"/>
    </source>
</evidence>
<dbReference type="InterPro" id="IPR036226">
    <property type="entry name" value="LipOase_C_sf"/>
</dbReference>
<keyword evidence="4 13" id="KW-0479">Metal-binding</keyword>
<keyword evidence="9 13" id="KW-0408">Iron</keyword>
<dbReference type="PANTHER" id="PTHR11771">
    <property type="entry name" value="LIPOXYGENASE"/>
    <property type="match status" value="1"/>
</dbReference>
<dbReference type="Gene3D" id="3.10.450.60">
    <property type="match status" value="1"/>
</dbReference>
<comment type="pathway">
    <text evidence="14">Lipid metabolism; oxylipin biosynthesis.</text>
</comment>
<feature type="region of interest" description="Disordered" evidence="15">
    <location>
        <begin position="281"/>
        <end position="312"/>
    </location>
</feature>
<accession>A0A8T2U0Q7</accession>
<dbReference type="InterPro" id="IPR036392">
    <property type="entry name" value="PLAT/LH2_dom_sf"/>
</dbReference>
<dbReference type="EC" id="1.13.11.-" evidence="14"/>
<evidence type="ECO:0000256" key="8">
    <source>
        <dbReference type="ARBA" id="ARBA00023002"/>
    </source>
</evidence>
<dbReference type="InterPro" id="IPR020833">
    <property type="entry name" value="LipOase_Fe_BS"/>
</dbReference>
<feature type="domain" description="PLAT" evidence="16">
    <location>
        <begin position="103"/>
        <end position="227"/>
    </location>
</feature>
<reference evidence="18" key="1">
    <citation type="submission" date="2021-08" db="EMBL/GenBank/DDBJ databases">
        <title>WGS assembly of Ceratopteris richardii.</title>
        <authorList>
            <person name="Marchant D.B."/>
            <person name="Chen G."/>
            <person name="Jenkins J."/>
            <person name="Shu S."/>
            <person name="Leebens-Mack J."/>
            <person name="Grimwood J."/>
            <person name="Schmutz J."/>
            <person name="Soltis P."/>
            <person name="Soltis D."/>
            <person name="Chen Z.-H."/>
        </authorList>
    </citation>
    <scope>NUCLEOTIDE SEQUENCE</scope>
    <source>
        <strain evidence="18">Whitten #5841</strain>
        <tissue evidence="18">Leaf</tissue>
    </source>
</reference>
<dbReference type="PROSITE" id="PS00711">
    <property type="entry name" value="LIPOXYGENASE_1"/>
    <property type="match status" value="1"/>
</dbReference>
<dbReference type="InterPro" id="IPR020834">
    <property type="entry name" value="LipOase_CS"/>
</dbReference>
<dbReference type="AlphaFoldDB" id="A0A8T2U0Q7"/>
<evidence type="ECO:0000256" key="7">
    <source>
        <dbReference type="ARBA" id="ARBA00022964"/>
    </source>
</evidence>
<dbReference type="InterPro" id="IPR013819">
    <property type="entry name" value="LipOase_C"/>
</dbReference>
<dbReference type="OMA" id="MECTANF"/>
<dbReference type="FunFam" id="1.20.245.10:FF:000002">
    <property type="entry name" value="Lipoxygenase"/>
    <property type="match status" value="1"/>
</dbReference>
<keyword evidence="7 13" id="KW-0223">Dioxygenase</keyword>
<keyword evidence="6" id="KW-0276">Fatty acid metabolism</keyword>
<evidence type="ECO:0000256" key="1">
    <source>
        <dbReference type="ARBA" id="ARBA00001962"/>
    </source>
</evidence>
<evidence type="ECO:0000313" key="18">
    <source>
        <dbReference type="EMBL" id="KAH7427496.1"/>
    </source>
</evidence>
<dbReference type="PRINTS" id="PR00087">
    <property type="entry name" value="LIPOXYGENASE"/>
</dbReference>
<keyword evidence="10" id="KW-0443">Lipid metabolism</keyword>
<dbReference type="SUPFAM" id="SSF49723">
    <property type="entry name" value="Lipase/lipooxygenase domain (PLAT/LH2 domain)"/>
    <property type="match status" value="1"/>
</dbReference>
<dbReference type="GO" id="GO:0006633">
    <property type="term" value="P:fatty acid biosynthetic process"/>
    <property type="evidence" value="ECO:0007669"/>
    <property type="project" value="UniProtKB-KW"/>
</dbReference>
<name>A0A8T2U0Q7_CERRI</name>
<dbReference type="EMBL" id="CM035415">
    <property type="protein sequence ID" value="KAH7427496.1"/>
    <property type="molecule type" value="Genomic_DNA"/>
</dbReference>
<dbReference type="GO" id="GO:0016702">
    <property type="term" value="F:oxidoreductase activity, acting on single donors with incorporation of molecular oxygen, incorporation of two atoms of oxygen"/>
    <property type="evidence" value="ECO:0007669"/>
    <property type="project" value="InterPro"/>
</dbReference>
<comment type="cofactor">
    <cofactor evidence="1 13">
        <name>Fe cation</name>
        <dbReference type="ChEBI" id="CHEBI:24875"/>
    </cofactor>
</comment>
<comment type="caution">
    <text evidence="12">Lacks conserved residue(s) required for the propagation of feature annotation.</text>
</comment>
<keyword evidence="11 14" id="KW-0275">Fatty acid biosynthesis</keyword>
<dbReference type="PROSITE" id="PS50095">
    <property type="entry name" value="PLAT"/>
    <property type="match status" value="1"/>
</dbReference>